<proteinExistence type="predicted"/>
<evidence type="ECO:0008006" key="3">
    <source>
        <dbReference type="Google" id="ProtNLM"/>
    </source>
</evidence>
<dbReference type="InterPro" id="IPR019621">
    <property type="entry name" value="DUF2491"/>
</dbReference>
<accession>A0A7W6H6J9</accession>
<sequence length="222" mass="24221">MIGRLFGWGSQDKPADTPPERGPLGIALRGGVEIDTLSLQAELAGAAPAMPVPAGGMMLVAAYGEARLDATTVLSRYYGDDDSILQVMSPTGAPGEEIFDVSLYRPWDSVVPANEREWAQWRGPAGVVGQPRYDADGLVFERFWGEGEGRADLVEFVEDIEDARGRRSIHQSCMLYARALANAREMLLINIERDLGQDARRQGASVEFIIGYGLLPGDVRRL</sequence>
<organism evidence="1 2">
    <name type="scientific">Aureimonas pseudogalii</name>
    <dbReference type="NCBI Taxonomy" id="1744844"/>
    <lineage>
        <taxon>Bacteria</taxon>
        <taxon>Pseudomonadati</taxon>
        <taxon>Pseudomonadota</taxon>
        <taxon>Alphaproteobacteria</taxon>
        <taxon>Hyphomicrobiales</taxon>
        <taxon>Aurantimonadaceae</taxon>
        <taxon>Aureimonas</taxon>
    </lineage>
</organism>
<protein>
    <recommendedName>
        <fullName evidence="3">DUF2491 family protein</fullName>
    </recommendedName>
</protein>
<dbReference type="EMBL" id="JACIEK010000010">
    <property type="protein sequence ID" value="MBB3999466.1"/>
    <property type="molecule type" value="Genomic_DNA"/>
</dbReference>
<evidence type="ECO:0000313" key="1">
    <source>
        <dbReference type="EMBL" id="MBB3999466.1"/>
    </source>
</evidence>
<dbReference type="AlphaFoldDB" id="A0A7W6H6J9"/>
<reference evidence="1 2" key="1">
    <citation type="submission" date="2020-08" db="EMBL/GenBank/DDBJ databases">
        <title>Genomic Encyclopedia of Type Strains, Phase IV (KMG-IV): sequencing the most valuable type-strain genomes for metagenomic binning, comparative biology and taxonomic classification.</title>
        <authorList>
            <person name="Goeker M."/>
        </authorList>
    </citation>
    <scope>NUCLEOTIDE SEQUENCE [LARGE SCALE GENOMIC DNA]</scope>
    <source>
        <strain evidence="1 2">DSM 102238</strain>
    </source>
</reference>
<dbReference type="Proteomes" id="UP000542776">
    <property type="component" value="Unassembled WGS sequence"/>
</dbReference>
<gene>
    <name evidence="1" type="ORF">GGR04_003336</name>
</gene>
<dbReference type="Pfam" id="PF10679">
    <property type="entry name" value="DUF2491"/>
    <property type="match status" value="1"/>
</dbReference>
<dbReference type="RefSeq" id="WP_183201014.1">
    <property type="nucleotide sequence ID" value="NZ_JACIEK010000010.1"/>
</dbReference>
<evidence type="ECO:0000313" key="2">
    <source>
        <dbReference type="Proteomes" id="UP000542776"/>
    </source>
</evidence>
<comment type="caution">
    <text evidence="1">The sequence shown here is derived from an EMBL/GenBank/DDBJ whole genome shotgun (WGS) entry which is preliminary data.</text>
</comment>
<keyword evidence="2" id="KW-1185">Reference proteome</keyword>
<name>A0A7W6H6J9_9HYPH</name>